<dbReference type="EMBL" id="LN649232">
    <property type="protein sequence ID" value="CEI39821.1"/>
    <property type="molecule type" value="Genomic_DNA"/>
</dbReference>
<dbReference type="InterPro" id="IPR050782">
    <property type="entry name" value="PP1_regulatory_subunit_3"/>
</dbReference>
<name>A0A2L2SRZ3_9HYPO</name>
<dbReference type="Pfam" id="PF03370">
    <property type="entry name" value="CBM_21"/>
    <property type="match status" value="1"/>
</dbReference>
<protein>
    <recommendedName>
        <fullName evidence="1">CBM21 domain-containing protein</fullName>
    </recommendedName>
</protein>
<dbReference type="GO" id="GO:0008157">
    <property type="term" value="F:protein phosphatase 1 binding"/>
    <property type="evidence" value="ECO:0007669"/>
    <property type="project" value="TreeGrafter"/>
</dbReference>
<dbReference type="STRING" id="56646.A0A2L2SRZ3"/>
<dbReference type="AlphaFoldDB" id="A0A2L2SRZ3"/>
<dbReference type="PANTHER" id="PTHR12307">
    <property type="entry name" value="PROTEIN PHOSPHATASE 1 REGULATORY SUBUNIT"/>
    <property type="match status" value="1"/>
</dbReference>
<sequence>MLFGNSTRITPGIMNIGTVTEHSLDDMSSAKYSNPFAPITPSMFNTGLDKESRQNGIQAFTKDAATTTELREVAQRIIHLHSSRLLFNSVHGWRIQAQGTAGCPSALSPIEIRDTDKGNKEKVRSSQVKSVSKFGHFSCFPKKKALGPRKSVHFDQELERVCFFDKTDLPRIIGFSASHDKCKSHADGDSVVKGILYGHNWTISTPNFPQNVSARRSMPVRVSTIYFSDYRKALAVFIAVENLAFEKSVTCRFTRDYWKTVSETPAQYYGTAGNRGGKSYDKFVVSIAFAKDDELGDSPFFFCVKYAVNEEEYWDNNSGINFEVDFHNCK</sequence>
<organism evidence="2 3">
    <name type="scientific">Fusarium venenatum</name>
    <dbReference type="NCBI Taxonomy" id="56646"/>
    <lineage>
        <taxon>Eukaryota</taxon>
        <taxon>Fungi</taxon>
        <taxon>Dikarya</taxon>
        <taxon>Ascomycota</taxon>
        <taxon>Pezizomycotina</taxon>
        <taxon>Sordariomycetes</taxon>
        <taxon>Hypocreomycetidae</taxon>
        <taxon>Hypocreales</taxon>
        <taxon>Nectriaceae</taxon>
        <taxon>Fusarium</taxon>
    </lineage>
</organism>
<dbReference type="PROSITE" id="PS51159">
    <property type="entry name" value="CBM21"/>
    <property type="match status" value="1"/>
</dbReference>
<dbReference type="GO" id="GO:0000164">
    <property type="term" value="C:protein phosphatase type 1 complex"/>
    <property type="evidence" value="ECO:0007669"/>
    <property type="project" value="TreeGrafter"/>
</dbReference>
<evidence type="ECO:0000313" key="2">
    <source>
        <dbReference type="EMBL" id="CEI39821.1"/>
    </source>
</evidence>
<keyword evidence="3" id="KW-1185">Reference proteome</keyword>
<dbReference type="Gene3D" id="2.60.40.2440">
    <property type="entry name" value="Carbohydrate binding type-21 domain"/>
    <property type="match status" value="1"/>
</dbReference>
<evidence type="ECO:0000313" key="3">
    <source>
        <dbReference type="Proteomes" id="UP000245910"/>
    </source>
</evidence>
<dbReference type="InterPro" id="IPR038175">
    <property type="entry name" value="CBM21_dom_sf"/>
</dbReference>
<evidence type="ECO:0000259" key="1">
    <source>
        <dbReference type="PROSITE" id="PS51159"/>
    </source>
</evidence>
<accession>A0A2L2SRZ3</accession>
<dbReference type="GO" id="GO:0005979">
    <property type="term" value="P:regulation of glycogen biosynthetic process"/>
    <property type="evidence" value="ECO:0007669"/>
    <property type="project" value="TreeGrafter"/>
</dbReference>
<dbReference type="InterPro" id="IPR005036">
    <property type="entry name" value="CBM21_dom"/>
</dbReference>
<reference evidence="3" key="1">
    <citation type="submission" date="2014-10" db="EMBL/GenBank/DDBJ databases">
        <authorList>
            <person name="King R."/>
        </authorList>
    </citation>
    <scope>NUCLEOTIDE SEQUENCE [LARGE SCALE GENOMIC DNA]</scope>
    <source>
        <strain evidence="3">A3/5</strain>
    </source>
</reference>
<feature type="domain" description="CBM21" evidence="1">
    <location>
        <begin position="214"/>
        <end position="325"/>
    </location>
</feature>
<dbReference type="Proteomes" id="UP000245910">
    <property type="component" value="Chromosome IIII"/>
</dbReference>
<dbReference type="GO" id="GO:2001069">
    <property type="term" value="F:glycogen binding"/>
    <property type="evidence" value="ECO:0007669"/>
    <property type="project" value="TreeGrafter"/>
</dbReference>
<dbReference type="OrthoDB" id="1881at2759"/>
<dbReference type="PANTHER" id="PTHR12307:SF36">
    <property type="entry name" value="GLYCOGEN-BINDING SUBUNIT 76A"/>
    <property type="match status" value="1"/>
</dbReference>
<proteinExistence type="predicted"/>